<dbReference type="AlphaFoldDB" id="A0A940NQD5"/>
<comment type="caution">
    <text evidence="1">The sequence shown here is derived from an EMBL/GenBank/DDBJ whole genome shotgun (WGS) entry which is preliminary data.</text>
</comment>
<evidence type="ECO:0000313" key="2">
    <source>
        <dbReference type="Proteomes" id="UP000682134"/>
    </source>
</evidence>
<organism evidence="1 2">
    <name type="scientific">Gottfriedia endophytica</name>
    <dbReference type="NCBI Taxonomy" id="2820819"/>
    <lineage>
        <taxon>Bacteria</taxon>
        <taxon>Bacillati</taxon>
        <taxon>Bacillota</taxon>
        <taxon>Bacilli</taxon>
        <taxon>Bacillales</taxon>
        <taxon>Bacillaceae</taxon>
        <taxon>Gottfriedia</taxon>
    </lineage>
</organism>
<gene>
    <name evidence="1" type="ORF">J5Y03_11780</name>
</gene>
<evidence type="ECO:0000313" key="1">
    <source>
        <dbReference type="EMBL" id="MBP0725850.1"/>
    </source>
</evidence>
<dbReference type="PIRSF" id="PIRSF021719">
    <property type="entry name" value="DUF1062"/>
    <property type="match status" value="1"/>
</dbReference>
<dbReference type="EMBL" id="JAGIYQ010000007">
    <property type="protein sequence ID" value="MBP0725850.1"/>
    <property type="molecule type" value="Genomic_DNA"/>
</dbReference>
<accession>A0A940NQD5</accession>
<keyword evidence="2" id="KW-1185">Reference proteome</keyword>
<dbReference type="InterPro" id="IPR009412">
    <property type="entry name" value="DUF1062"/>
</dbReference>
<sequence length="213" mass="25396">MSFKQKYSMNEKNIITWSIKPKSTPLVLRNCNKCGEKKEFYCSELFRMNANKQKIDVWLIYKCNQCDSTWNVTIFSRINPVNIDKSLFDKMSSNDKETAWKYAFDMETLRSNQAEAIFNINYIAEGENIDFYKNLSEEIFINIESQYSFNLRLDKLLKEKLNVSRKMLWEMIENGFIYTIPEVNIRKHKIKEKQIKITITYDALKMINSTFAF</sequence>
<protein>
    <submittedName>
        <fullName evidence="1">DUF1062 domain-containing protein</fullName>
    </submittedName>
</protein>
<dbReference type="Proteomes" id="UP000682134">
    <property type="component" value="Unassembled WGS sequence"/>
</dbReference>
<name>A0A940NQD5_9BACI</name>
<proteinExistence type="predicted"/>
<reference evidence="1" key="1">
    <citation type="submission" date="2021-04" db="EMBL/GenBank/DDBJ databases">
        <title>Genome seq and assembly of Bacillus sp.</title>
        <authorList>
            <person name="Chhetri G."/>
        </authorList>
    </citation>
    <scope>NUCLEOTIDE SEQUENCE</scope>
    <source>
        <strain evidence="1">RG28</strain>
    </source>
</reference>
<dbReference type="RefSeq" id="WP_209405841.1">
    <property type="nucleotide sequence ID" value="NZ_JAGIYQ010000007.1"/>
</dbReference>
<dbReference type="Pfam" id="PF06353">
    <property type="entry name" value="DUF1062"/>
    <property type="match status" value="1"/>
</dbReference>